<dbReference type="InterPro" id="IPR052421">
    <property type="entry name" value="PCW_Enzyme_Inhibitor"/>
</dbReference>
<feature type="domain" description="Pectinesterase inhibitor" evidence="5">
    <location>
        <begin position="19"/>
        <end position="165"/>
    </location>
</feature>
<gene>
    <name evidence="6" type="ORF">C2S53_014063</name>
</gene>
<accession>A0AAD4IV48</accession>
<comment type="caution">
    <text evidence="6">The sequence shown here is derived from an EMBL/GenBank/DDBJ whole genome shotgun (WGS) entry which is preliminary data.</text>
</comment>
<keyword evidence="2" id="KW-1015">Disulfide bond</keyword>
<name>A0AAD4IV48_PERFH</name>
<dbReference type="AlphaFoldDB" id="A0AAD4IV48"/>
<dbReference type="InterPro" id="IPR006501">
    <property type="entry name" value="Pectinesterase_inhib_dom"/>
</dbReference>
<reference evidence="6 7" key="1">
    <citation type="journal article" date="2021" name="Nat. Commun.">
        <title>Incipient diploidization of the medicinal plant Perilla within 10,000 years.</title>
        <authorList>
            <person name="Zhang Y."/>
            <person name="Shen Q."/>
            <person name="Leng L."/>
            <person name="Zhang D."/>
            <person name="Chen S."/>
            <person name="Shi Y."/>
            <person name="Ning Z."/>
            <person name="Chen S."/>
        </authorList>
    </citation>
    <scope>NUCLEOTIDE SEQUENCE [LARGE SCALE GENOMIC DNA]</scope>
    <source>
        <strain evidence="7">cv. PC099</strain>
    </source>
</reference>
<keyword evidence="7" id="KW-1185">Reference proteome</keyword>
<evidence type="ECO:0000256" key="1">
    <source>
        <dbReference type="ARBA" id="ARBA00022729"/>
    </source>
</evidence>
<keyword evidence="1 4" id="KW-0732">Signal</keyword>
<sequence>MASLSQLATLLLCTFFCCCQSDLIADVCSKATNPSLCTQVLKSDPRTSGADLLGLGQIIIEKSITATNDTLAVAKSFSGGNNTGAVDVCSETCIDAVDDLHDCSQWLKDFDGSESSKSDLKTKGSAALTNVETCDDAFEESGGEPPQVKEASEKAKDLIDVFLVVANSL</sequence>
<dbReference type="Gene3D" id="1.20.140.40">
    <property type="entry name" value="Invertase/pectin methylesterase inhibitor family protein"/>
    <property type="match status" value="1"/>
</dbReference>
<dbReference type="NCBIfam" id="TIGR01614">
    <property type="entry name" value="PME_inhib"/>
    <property type="match status" value="1"/>
</dbReference>
<dbReference type="Pfam" id="PF04043">
    <property type="entry name" value="PMEI"/>
    <property type="match status" value="1"/>
</dbReference>
<dbReference type="SUPFAM" id="SSF101148">
    <property type="entry name" value="Plant invertase/pectin methylesterase inhibitor"/>
    <property type="match status" value="1"/>
</dbReference>
<dbReference type="EMBL" id="SDAM02001607">
    <property type="protein sequence ID" value="KAH6822125.1"/>
    <property type="molecule type" value="Genomic_DNA"/>
</dbReference>
<dbReference type="SMART" id="SM00856">
    <property type="entry name" value="PMEI"/>
    <property type="match status" value="1"/>
</dbReference>
<dbReference type="PANTHER" id="PTHR36710:SF4">
    <property type="entry name" value="PLANT INVERTASE_PECTIN METHYLESTERASE INHIBITOR SUPERFAMILY PROTEIN"/>
    <property type="match status" value="1"/>
</dbReference>
<dbReference type="Proteomes" id="UP001190926">
    <property type="component" value="Unassembled WGS sequence"/>
</dbReference>
<dbReference type="InterPro" id="IPR035513">
    <property type="entry name" value="Invertase/methylesterase_inhib"/>
</dbReference>
<organism evidence="6 7">
    <name type="scientific">Perilla frutescens var. hirtella</name>
    <name type="common">Perilla citriodora</name>
    <name type="synonym">Perilla setoyensis</name>
    <dbReference type="NCBI Taxonomy" id="608512"/>
    <lineage>
        <taxon>Eukaryota</taxon>
        <taxon>Viridiplantae</taxon>
        <taxon>Streptophyta</taxon>
        <taxon>Embryophyta</taxon>
        <taxon>Tracheophyta</taxon>
        <taxon>Spermatophyta</taxon>
        <taxon>Magnoliopsida</taxon>
        <taxon>eudicotyledons</taxon>
        <taxon>Gunneridae</taxon>
        <taxon>Pentapetalae</taxon>
        <taxon>asterids</taxon>
        <taxon>lamiids</taxon>
        <taxon>Lamiales</taxon>
        <taxon>Lamiaceae</taxon>
        <taxon>Nepetoideae</taxon>
        <taxon>Elsholtzieae</taxon>
        <taxon>Perilla</taxon>
    </lineage>
</organism>
<evidence type="ECO:0000313" key="6">
    <source>
        <dbReference type="EMBL" id="KAH6822125.1"/>
    </source>
</evidence>
<dbReference type="InterPro" id="IPR034086">
    <property type="entry name" value="PMEI_plant"/>
</dbReference>
<protein>
    <recommendedName>
        <fullName evidence="5">Pectinesterase inhibitor domain-containing protein</fullName>
    </recommendedName>
</protein>
<evidence type="ECO:0000313" key="7">
    <source>
        <dbReference type="Proteomes" id="UP001190926"/>
    </source>
</evidence>
<evidence type="ECO:0000259" key="5">
    <source>
        <dbReference type="SMART" id="SM00856"/>
    </source>
</evidence>
<dbReference type="GO" id="GO:0046910">
    <property type="term" value="F:pectinesterase inhibitor activity"/>
    <property type="evidence" value="ECO:0007669"/>
    <property type="project" value="InterPro"/>
</dbReference>
<comment type="similarity">
    <text evidence="3">Belongs to the PMEI family.</text>
</comment>
<evidence type="ECO:0000256" key="4">
    <source>
        <dbReference type="SAM" id="SignalP"/>
    </source>
</evidence>
<evidence type="ECO:0000256" key="3">
    <source>
        <dbReference type="ARBA" id="ARBA00038471"/>
    </source>
</evidence>
<feature type="signal peptide" evidence="4">
    <location>
        <begin position="1"/>
        <end position="21"/>
    </location>
</feature>
<evidence type="ECO:0000256" key="2">
    <source>
        <dbReference type="ARBA" id="ARBA00023157"/>
    </source>
</evidence>
<dbReference type="CDD" id="cd15797">
    <property type="entry name" value="PMEI"/>
    <property type="match status" value="1"/>
</dbReference>
<feature type="chain" id="PRO_5042147601" description="Pectinesterase inhibitor domain-containing protein" evidence="4">
    <location>
        <begin position="22"/>
        <end position="169"/>
    </location>
</feature>
<proteinExistence type="inferred from homology"/>
<dbReference type="PANTHER" id="PTHR36710">
    <property type="entry name" value="PECTINESTERASE INHIBITOR-LIKE"/>
    <property type="match status" value="1"/>
</dbReference>